<comment type="subcellular location">
    <subcellularLocation>
        <location evidence="2">Membrane</location>
    </subcellularLocation>
</comment>
<dbReference type="InterPro" id="IPR036396">
    <property type="entry name" value="Cyt_P450_sf"/>
</dbReference>
<evidence type="ECO:0000256" key="12">
    <source>
        <dbReference type="ARBA" id="ARBA00023136"/>
    </source>
</evidence>
<accession>A0A9P7FTF8</accession>
<evidence type="ECO:0000256" key="3">
    <source>
        <dbReference type="ARBA" id="ARBA00004721"/>
    </source>
</evidence>
<keyword evidence="14" id="KW-1185">Reference proteome</keyword>
<reference evidence="13" key="2">
    <citation type="submission" date="2021-10" db="EMBL/GenBank/DDBJ databases">
        <title>Phylogenomics reveals ancestral predisposition of the termite-cultivated fungus Termitomyces towards a domesticated lifestyle.</title>
        <authorList>
            <person name="Auxier B."/>
            <person name="Grum-Grzhimaylo A."/>
            <person name="Cardenas M.E."/>
            <person name="Lodge J.D."/>
            <person name="Laessoe T."/>
            <person name="Pedersen O."/>
            <person name="Smith M.E."/>
            <person name="Kuyper T.W."/>
            <person name="Franco-Molano E.A."/>
            <person name="Baroni T.J."/>
            <person name="Aanen D.K."/>
        </authorList>
    </citation>
    <scope>NUCLEOTIDE SEQUENCE</scope>
    <source>
        <strain evidence="13">D49</strain>
    </source>
</reference>
<dbReference type="Gene3D" id="1.10.630.10">
    <property type="entry name" value="Cytochrome P450"/>
    <property type="match status" value="1"/>
</dbReference>
<gene>
    <name evidence="13" type="ORF">H0H81_000604</name>
</gene>
<evidence type="ECO:0000256" key="10">
    <source>
        <dbReference type="ARBA" id="ARBA00023004"/>
    </source>
</evidence>
<name>A0A9P7FTF8_9AGAR</name>
<dbReference type="PANTHER" id="PTHR24305">
    <property type="entry name" value="CYTOCHROME P450"/>
    <property type="match status" value="1"/>
</dbReference>
<dbReference type="Pfam" id="PF00067">
    <property type="entry name" value="p450"/>
    <property type="match status" value="1"/>
</dbReference>
<evidence type="ECO:0000256" key="8">
    <source>
        <dbReference type="ARBA" id="ARBA00022989"/>
    </source>
</evidence>
<proteinExistence type="inferred from homology"/>
<evidence type="ECO:0000256" key="7">
    <source>
        <dbReference type="ARBA" id="ARBA00022723"/>
    </source>
</evidence>
<evidence type="ECO:0000256" key="4">
    <source>
        <dbReference type="ARBA" id="ARBA00010617"/>
    </source>
</evidence>
<sequence>MAGDSTKKSEINAKQLYISDPKALHHILVKLHQDDEHRKHGKMMNPVFSVSHLRNMLPIFYEITNKVHVAIRKDLVDGPREINILRWMTRAALEMVGQTGLGYSFDSLSDEESENDYTKSVKELASMLQEFKFSVEFLLATLIKMGTPKLRRALLDLVPSKKMKKLIRIVDILDKTSNEILDGKTQALEKGDEAVEQQVGQGKDIISILMNANMAASERDRLEKKEVLGQLMTPPALFKFPTNFFHRIDDVRWPLSYVVED</sequence>
<dbReference type="PANTHER" id="PTHR24305:SF166">
    <property type="entry name" value="CYTOCHROME P450 12A4, MITOCHONDRIAL-RELATED"/>
    <property type="match status" value="1"/>
</dbReference>
<keyword evidence="10" id="KW-0408">Iron</keyword>
<dbReference type="EMBL" id="JABCKI010006260">
    <property type="protein sequence ID" value="KAG5634822.1"/>
    <property type="molecule type" value="Genomic_DNA"/>
</dbReference>
<evidence type="ECO:0000256" key="9">
    <source>
        <dbReference type="ARBA" id="ARBA00023002"/>
    </source>
</evidence>
<keyword evidence="11" id="KW-0503">Monooxygenase</keyword>
<organism evidence="13 14">
    <name type="scientific">Sphagnurus paluster</name>
    <dbReference type="NCBI Taxonomy" id="117069"/>
    <lineage>
        <taxon>Eukaryota</taxon>
        <taxon>Fungi</taxon>
        <taxon>Dikarya</taxon>
        <taxon>Basidiomycota</taxon>
        <taxon>Agaricomycotina</taxon>
        <taxon>Agaricomycetes</taxon>
        <taxon>Agaricomycetidae</taxon>
        <taxon>Agaricales</taxon>
        <taxon>Tricholomatineae</taxon>
        <taxon>Lyophyllaceae</taxon>
        <taxon>Sphagnurus</taxon>
    </lineage>
</organism>
<dbReference type="GO" id="GO:0020037">
    <property type="term" value="F:heme binding"/>
    <property type="evidence" value="ECO:0007669"/>
    <property type="project" value="InterPro"/>
</dbReference>
<evidence type="ECO:0000256" key="2">
    <source>
        <dbReference type="ARBA" id="ARBA00004370"/>
    </source>
</evidence>
<keyword evidence="12" id="KW-0472">Membrane</keyword>
<comment type="pathway">
    <text evidence="3">Secondary metabolite biosynthesis; terpenoid biosynthesis.</text>
</comment>
<evidence type="ECO:0000256" key="6">
    <source>
        <dbReference type="ARBA" id="ARBA00022692"/>
    </source>
</evidence>
<dbReference type="InterPro" id="IPR050121">
    <property type="entry name" value="Cytochrome_P450_monoxygenase"/>
</dbReference>
<dbReference type="Proteomes" id="UP000717328">
    <property type="component" value="Unassembled WGS sequence"/>
</dbReference>
<evidence type="ECO:0000313" key="13">
    <source>
        <dbReference type="EMBL" id="KAG5634822.1"/>
    </source>
</evidence>
<dbReference type="InterPro" id="IPR001128">
    <property type="entry name" value="Cyt_P450"/>
</dbReference>
<keyword evidence="5" id="KW-0349">Heme</keyword>
<evidence type="ECO:0000256" key="11">
    <source>
        <dbReference type="ARBA" id="ARBA00023033"/>
    </source>
</evidence>
<evidence type="ECO:0000256" key="5">
    <source>
        <dbReference type="ARBA" id="ARBA00022617"/>
    </source>
</evidence>
<dbReference type="GO" id="GO:0016020">
    <property type="term" value="C:membrane"/>
    <property type="evidence" value="ECO:0007669"/>
    <property type="project" value="UniProtKB-SubCell"/>
</dbReference>
<keyword evidence="9" id="KW-0560">Oxidoreductase</keyword>
<dbReference type="SUPFAM" id="SSF48264">
    <property type="entry name" value="Cytochrome P450"/>
    <property type="match status" value="1"/>
</dbReference>
<dbReference type="GO" id="GO:0016705">
    <property type="term" value="F:oxidoreductase activity, acting on paired donors, with incorporation or reduction of molecular oxygen"/>
    <property type="evidence" value="ECO:0007669"/>
    <property type="project" value="InterPro"/>
</dbReference>
<dbReference type="GO" id="GO:0005506">
    <property type="term" value="F:iron ion binding"/>
    <property type="evidence" value="ECO:0007669"/>
    <property type="project" value="InterPro"/>
</dbReference>
<comment type="similarity">
    <text evidence="4">Belongs to the cytochrome P450 family.</text>
</comment>
<keyword evidence="6" id="KW-0812">Transmembrane</keyword>
<evidence type="ECO:0000256" key="1">
    <source>
        <dbReference type="ARBA" id="ARBA00001971"/>
    </source>
</evidence>
<comment type="cofactor">
    <cofactor evidence="1">
        <name>heme</name>
        <dbReference type="ChEBI" id="CHEBI:30413"/>
    </cofactor>
</comment>
<dbReference type="AlphaFoldDB" id="A0A9P7FTF8"/>
<protein>
    <submittedName>
        <fullName evidence="13">Uncharacterized protein</fullName>
    </submittedName>
</protein>
<dbReference type="GO" id="GO:0004497">
    <property type="term" value="F:monooxygenase activity"/>
    <property type="evidence" value="ECO:0007669"/>
    <property type="project" value="UniProtKB-KW"/>
</dbReference>
<evidence type="ECO:0000313" key="14">
    <source>
        <dbReference type="Proteomes" id="UP000717328"/>
    </source>
</evidence>
<dbReference type="OrthoDB" id="1470350at2759"/>
<keyword evidence="7" id="KW-0479">Metal-binding</keyword>
<comment type="caution">
    <text evidence="13">The sequence shown here is derived from an EMBL/GenBank/DDBJ whole genome shotgun (WGS) entry which is preliminary data.</text>
</comment>
<reference evidence="13" key="1">
    <citation type="submission" date="2021-02" db="EMBL/GenBank/DDBJ databases">
        <authorList>
            <person name="Nieuwenhuis M."/>
            <person name="Van De Peppel L.J.J."/>
        </authorList>
    </citation>
    <scope>NUCLEOTIDE SEQUENCE</scope>
    <source>
        <strain evidence="13">D49</strain>
    </source>
</reference>
<keyword evidence="8" id="KW-1133">Transmembrane helix</keyword>